<dbReference type="Pfam" id="PF00400">
    <property type="entry name" value="WD40"/>
    <property type="match status" value="2"/>
</dbReference>
<dbReference type="InterPro" id="IPR042410">
    <property type="entry name" value="WBSCR13"/>
</dbReference>
<dbReference type="SUPFAM" id="SSF50978">
    <property type="entry name" value="WD40 repeat-like"/>
    <property type="match status" value="1"/>
</dbReference>
<dbReference type="InterPro" id="IPR015943">
    <property type="entry name" value="WD40/YVTN_repeat-like_dom_sf"/>
</dbReference>
<evidence type="ECO:0000313" key="2">
    <source>
        <dbReference type="EMBL" id="KAJ6638693.1"/>
    </source>
</evidence>
<keyword evidence="3" id="KW-1185">Reference proteome</keyword>
<gene>
    <name evidence="2" type="primary">TBL2</name>
    <name evidence="2" type="ORF">Bhyg_11430</name>
</gene>
<keyword evidence="1" id="KW-0853">WD repeat</keyword>
<dbReference type="GO" id="GO:0005783">
    <property type="term" value="C:endoplasmic reticulum"/>
    <property type="evidence" value="ECO:0007669"/>
    <property type="project" value="TreeGrafter"/>
</dbReference>
<dbReference type="OrthoDB" id="200924at2759"/>
<organism evidence="2 3">
    <name type="scientific">Pseudolycoriella hygida</name>
    <dbReference type="NCBI Taxonomy" id="35572"/>
    <lineage>
        <taxon>Eukaryota</taxon>
        <taxon>Metazoa</taxon>
        <taxon>Ecdysozoa</taxon>
        <taxon>Arthropoda</taxon>
        <taxon>Hexapoda</taxon>
        <taxon>Insecta</taxon>
        <taxon>Pterygota</taxon>
        <taxon>Neoptera</taxon>
        <taxon>Endopterygota</taxon>
        <taxon>Diptera</taxon>
        <taxon>Nematocera</taxon>
        <taxon>Sciaroidea</taxon>
        <taxon>Sciaridae</taxon>
        <taxon>Pseudolycoriella</taxon>
    </lineage>
</organism>
<proteinExistence type="predicted"/>
<reference evidence="2" key="1">
    <citation type="submission" date="2022-07" db="EMBL/GenBank/DDBJ databases">
        <authorList>
            <person name="Trinca V."/>
            <person name="Uliana J.V.C."/>
            <person name="Torres T.T."/>
            <person name="Ward R.J."/>
            <person name="Monesi N."/>
        </authorList>
    </citation>
    <scope>NUCLEOTIDE SEQUENCE</scope>
    <source>
        <strain evidence="2">HSMRA1968</strain>
        <tissue evidence="2">Whole embryos</tissue>
    </source>
</reference>
<dbReference type="Proteomes" id="UP001151699">
    <property type="component" value="Chromosome X"/>
</dbReference>
<sequence>MQEEMGLRNPLHFEIIWYLACMRVRTHWVYVQQGVHKLTQKNPACVSPYIYLVPLGLLLVAFIKKLQPWQLKNTSRQHGAVDDEDTTNRSILLWTANNIADTQQRKSLRVNVEYDHAVKIAWSPDSKAILIHKALENCVEVIKVEKKDGFLVNPTKGITFTSVHESDVIVGFGIACTGRFIMTASDKTDFVLWNLKGNILDKLDTCLANNNAVKISPCGRFIAACGFTPDVKVWEVRFSKTGEYQKTVNVFNLSGHSSGIYDLAFDQNTSHIATVSKDGTWKVFDTKIEFDLGQSARCIVTSKYNFNSAETPLIAMSLNAEVVAIWNGTSIEIFSGLDGTRDAVIDEFGVTSLKFDPLSKYLLATGDRHVRVYHNVTGYKISNVVTRSVLNGSNHSAATRERLEKLIAENEKFLANFE</sequence>
<dbReference type="InterPro" id="IPR001680">
    <property type="entry name" value="WD40_rpt"/>
</dbReference>
<dbReference type="SMART" id="SM00320">
    <property type="entry name" value="WD40"/>
    <property type="match status" value="3"/>
</dbReference>
<feature type="repeat" description="WD" evidence="1">
    <location>
        <begin position="253"/>
        <end position="285"/>
    </location>
</feature>
<name>A0A9Q0MVE8_9DIPT</name>
<dbReference type="InterPro" id="IPR036322">
    <property type="entry name" value="WD40_repeat_dom_sf"/>
</dbReference>
<comment type="caution">
    <text evidence="2">The sequence shown here is derived from an EMBL/GenBank/DDBJ whole genome shotgun (WGS) entry which is preliminary data.</text>
</comment>
<dbReference type="EMBL" id="WJQU01000003">
    <property type="protein sequence ID" value="KAJ6638693.1"/>
    <property type="molecule type" value="Genomic_DNA"/>
</dbReference>
<dbReference type="PANTHER" id="PTHR44321:SF1">
    <property type="entry name" value="TRANSDUCIN BETA-LIKE PROTEIN 2"/>
    <property type="match status" value="1"/>
</dbReference>
<dbReference type="PANTHER" id="PTHR44321">
    <property type="entry name" value="TRANSDUCIN BETA-LIKE PROTEIN 2"/>
    <property type="match status" value="1"/>
</dbReference>
<evidence type="ECO:0000313" key="3">
    <source>
        <dbReference type="Proteomes" id="UP001151699"/>
    </source>
</evidence>
<dbReference type="Gene3D" id="2.130.10.10">
    <property type="entry name" value="YVTN repeat-like/Quinoprotein amine dehydrogenase"/>
    <property type="match status" value="1"/>
</dbReference>
<protein>
    <submittedName>
        <fullName evidence="2">Transducin beta-like protein 2</fullName>
    </submittedName>
</protein>
<evidence type="ECO:0000256" key="1">
    <source>
        <dbReference type="PROSITE-ProRule" id="PRU00221"/>
    </source>
</evidence>
<dbReference type="AlphaFoldDB" id="A0A9Q0MVE8"/>
<dbReference type="GO" id="GO:0030968">
    <property type="term" value="P:endoplasmic reticulum unfolded protein response"/>
    <property type="evidence" value="ECO:0007669"/>
    <property type="project" value="TreeGrafter"/>
</dbReference>
<dbReference type="PROSITE" id="PS50294">
    <property type="entry name" value="WD_REPEATS_REGION"/>
    <property type="match status" value="1"/>
</dbReference>
<dbReference type="PROSITE" id="PS50082">
    <property type="entry name" value="WD_REPEATS_2"/>
    <property type="match status" value="1"/>
</dbReference>
<accession>A0A9Q0MVE8</accession>